<protein>
    <recommendedName>
        <fullName evidence="4">PASTA domain-containing protein</fullName>
    </recommendedName>
</protein>
<name>A0ABM7IJE7_9MYCO</name>
<organism evidence="2 3">
    <name type="scientific">Mycolicibacterium aubagnense</name>
    <dbReference type="NCBI Taxonomy" id="319707"/>
    <lineage>
        <taxon>Bacteria</taxon>
        <taxon>Bacillati</taxon>
        <taxon>Actinomycetota</taxon>
        <taxon>Actinomycetes</taxon>
        <taxon>Mycobacteriales</taxon>
        <taxon>Mycobacteriaceae</taxon>
        <taxon>Mycolicibacterium</taxon>
    </lineage>
</organism>
<evidence type="ECO:0000256" key="1">
    <source>
        <dbReference type="SAM" id="SignalP"/>
    </source>
</evidence>
<dbReference type="Proteomes" id="UP000465609">
    <property type="component" value="Chromosome"/>
</dbReference>
<accession>A0ABM7IJE7</accession>
<keyword evidence="3" id="KW-1185">Reference proteome</keyword>
<evidence type="ECO:0000313" key="3">
    <source>
        <dbReference type="Proteomes" id="UP000465609"/>
    </source>
</evidence>
<proteinExistence type="predicted"/>
<gene>
    <name evidence="2" type="ORF">MAUB_47380</name>
</gene>
<dbReference type="EMBL" id="AP022577">
    <property type="protein sequence ID" value="BBX86865.1"/>
    <property type="molecule type" value="Genomic_DNA"/>
</dbReference>
<evidence type="ECO:0008006" key="4">
    <source>
        <dbReference type="Google" id="ProtNLM"/>
    </source>
</evidence>
<evidence type="ECO:0000313" key="2">
    <source>
        <dbReference type="EMBL" id="BBX86865.1"/>
    </source>
</evidence>
<feature type="signal peptide" evidence="1">
    <location>
        <begin position="1"/>
        <end position="30"/>
    </location>
</feature>
<feature type="chain" id="PRO_5047514163" description="PASTA domain-containing protein" evidence="1">
    <location>
        <begin position="31"/>
        <end position="101"/>
    </location>
</feature>
<sequence>MISKSAFFSTAAAAAALAAATLMTAGPAQAASVSGNNGADVVSTLRSEGYNVQVDGAPSAPLSACTVTDVHGLPNPADPTQRADTRMVNNVYVDVSCASDS</sequence>
<dbReference type="RefSeq" id="WP_138229236.1">
    <property type="nucleotide sequence ID" value="NZ_AP022577.1"/>
</dbReference>
<reference evidence="2 3" key="1">
    <citation type="journal article" date="2019" name="Emerg. Microbes Infect.">
        <title>Comprehensive subspecies identification of 175 nontuberculous mycobacteria species based on 7547 genomic profiles.</title>
        <authorList>
            <person name="Matsumoto Y."/>
            <person name="Kinjo T."/>
            <person name="Motooka D."/>
            <person name="Nabeya D."/>
            <person name="Jung N."/>
            <person name="Uechi K."/>
            <person name="Horii T."/>
            <person name="Iida T."/>
            <person name="Fujita J."/>
            <person name="Nakamura S."/>
        </authorList>
    </citation>
    <scope>NUCLEOTIDE SEQUENCE [LARGE SCALE GENOMIC DNA]</scope>
    <source>
        <strain evidence="2 3">JCM 15296</strain>
    </source>
</reference>
<keyword evidence="1" id="KW-0732">Signal</keyword>